<dbReference type="EMBL" id="PNYB01000008">
    <property type="protein sequence ID" value="PMS25041.1"/>
    <property type="molecule type" value="Genomic_DNA"/>
</dbReference>
<dbReference type="SUPFAM" id="SSF46689">
    <property type="entry name" value="Homeodomain-like"/>
    <property type="match status" value="1"/>
</dbReference>
<accession>A0A2N7W6K5</accession>
<proteinExistence type="predicted"/>
<comment type="caution">
    <text evidence="4">The sequence shown here is derived from an EMBL/GenBank/DDBJ whole genome shotgun (WGS) entry which is preliminary data.</text>
</comment>
<feature type="DNA-binding region" description="H-T-H motif" evidence="2">
    <location>
        <begin position="31"/>
        <end position="50"/>
    </location>
</feature>
<dbReference type="PANTHER" id="PTHR30055:SF241">
    <property type="entry name" value="TRANSCRIPTIONAL REGULATORY PROTEIN"/>
    <property type="match status" value="1"/>
</dbReference>
<evidence type="ECO:0000313" key="4">
    <source>
        <dbReference type="EMBL" id="PMS25041.1"/>
    </source>
</evidence>
<dbReference type="GO" id="GO:0000976">
    <property type="term" value="F:transcription cis-regulatory region binding"/>
    <property type="evidence" value="ECO:0007669"/>
    <property type="project" value="TreeGrafter"/>
</dbReference>
<dbReference type="Proteomes" id="UP000235347">
    <property type="component" value="Unassembled WGS sequence"/>
</dbReference>
<dbReference type="PANTHER" id="PTHR30055">
    <property type="entry name" value="HTH-TYPE TRANSCRIPTIONAL REGULATOR RUTR"/>
    <property type="match status" value="1"/>
</dbReference>
<dbReference type="Pfam" id="PF00440">
    <property type="entry name" value="TetR_N"/>
    <property type="match status" value="1"/>
</dbReference>
<keyword evidence="5" id="KW-1185">Reference proteome</keyword>
<dbReference type="InterPro" id="IPR009057">
    <property type="entry name" value="Homeodomain-like_sf"/>
</dbReference>
<dbReference type="PRINTS" id="PR00455">
    <property type="entry name" value="HTHTETR"/>
</dbReference>
<evidence type="ECO:0000256" key="2">
    <source>
        <dbReference type="PROSITE-ProRule" id="PRU00335"/>
    </source>
</evidence>
<reference evidence="4 5" key="1">
    <citation type="submission" date="2018-01" db="EMBL/GenBank/DDBJ databases">
        <title>Whole genome analyses suggest that Burkholderia sensu lato contains two further novel genera in the rhizoxinica-symbiotica group Mycetohabitans gen. nov., and Trinickia gen. nov.: implications for the evolution of diazotrophy and nodulation in the Burkholderiaceae.</title>
        <authorList>
            <person name="Estrada-de los Santos P."/>
            <person name="Palmer M."/>
            <person name="Chavez-Ramirez B."/>
            <person name="Beukes C."/>
            <person name="Steenkamp E.T."/>
            <person name="Hirsch A.M."/>
            <person name="Manyaka P."/>
            <person name="Maluk M."/>
            <person name="Lafos M."/>
            <person name="Crook M."/>
            <person name="Gross E."/>
            <person name="Simon M.F."/>
            <person name="Bueno dos Reis Junior F."/>
            <person name="Poole P.S."/>
            <person name="Venter S.N."/>
            <person name="James E.K."/>
        </authorList>
    </citation>
    <scope>NUCLEOTIDE SEQUENCE [LARGE SCALE GENOMIC DNA]</scope>
    <source>
        <strain evidence="4 5">GP25-8</strain>
    </source>
</reference>
<evidence type="ECO:0000259" key="3">
    <source>
        <dbReference type="PROSITE" id="PS50977"/>
    </source>
</evidence>
<evidence type="ECO:0000313" key="5">
    <source>
        <dbReference type="Proteomes" id="UP000235347"/>
    </source>
</evidence>
<sequence>MTRAENRERTRQRLLDAAAPCIAEKGLAAISVEEIAARAGYTRGAFYSNFRSKADLFVELLRLDHEKFCENLQAMMDNAPSNADVQKQFASWLDQCYRDDKHYLLWAEARLHAARDVKFRLHLSAMCAEKRDIIARFIEQLFNGANTILVGDSLANHALAAMVMMDGIGYVKRVMRGEVSNAPVDVMLTESYASMLFRTYSE</sequence>
<dbReference type="Gene3D" id="1.10.357.10">
    <property type="entry name" value="Tetracycline Repressor, domain 2"/>
    <property type="match status" value="1"/>
</dbReference>
<dbReference type="InterPro" id="IPR001647">
    <property type="entry name" value="HTH_TetR"/>
</dbReference>
<evidence type="ECO:0000256" key="1">
    <source>
        <dbReference type="ARBA" id="ARBA00023125"/>
    </source>
</evidence>
<dbReference type="AlphaFoldDB" id="A0A2N7W6K5"/>
<feature type="domain" description="HTH tetR-type" evidence="3">
    <location>
        <begin position="8"/>
        <end position="68"/>
    </location>
</feature>
<dbReference type="GO" id="GO:0003700">
    <property type="term" value="F:DNA-binding transcription factor activity"/>
    <property type="evidence" value="ECO:0007669"/>
    <property type="project" value="TreeGrafter"/>
</dbReference>
<gene>
    <name evidence="4" type="ORF">C0Z19_12090</name>
</gene>
<name>A0A2N7W6K5_9BURK</name>
<organism evidence="4 5">
    <name type="scientific">Trinickia soli</name>
    <dbReference type="NCBI Taxonomy" id="380675"/>
    <lineage>
        <taxon>Bacteria</taxon>
        <taxon>Pseudomonadati</taxon>
        <taxon>Pseudomonadota</taxon>
        <taxon>Betaproteobacteria</taxon>
        <taxon>Burkholderiales</taxon>
        <taxon>Burkholderiaceae</taxon>
        <taxon>Trinickia</taxon>
    </lineage>
</organism>
<dbReference type="InterPro" id="IPR050109">
    <property type="entry name" value="HTH-type_TetR-like_transc_reg"/>
</dbReference>
<keyword evidence="1 2" id="KW-0238">DNA-binding</keyword>
<dbReference type="PROSITE" id="PS50977">
    <property type="entry name" value="HTH_TETR_2"/>
    <property type="match status" value="1"/>
</dbReference>
<protein>
    <submittedName>
        <fullName evidence="4">TetR family transcriptional regulator</fullName>
    </submittedName>
</protein>